<evidence type="ECO:0000313" key="1">
    <source>
        <dbReference type="EMBL" id="KAI3763967.1"/>
    </source>
</evidence>
<evidence type="ECO:0000313" key="2">
    <source>
        <dbReference type="Proteomes" id="UP001055811"/>
    </source>
</evidence>
<name>A0ACB9EYN3_CICIN</name>
<dbReference type="Proteomes" id="UP001055811">
    <property type="component" value="Linkage Group LG03"/>
</dbReference>
<protein>
    <submittedName>
        <fullName evidence="1">Uncharacterized protein</fullName>
    </submittedName>
</protein>
<sequence>MSMKGRTKGLREGRSELIRMETWRRGKRDIFEPEHISNLLSGLKDEFVNEKFKFKDQRTQFENRSGTDSNANCPEAEEEGKNLKTSNVCSLNMIDARL</sequence>
<reference evidence="2" key="1">
    <citation type="journal article" date="2022" name="Mol. Ecol. Resour.">
        <title>The genomes of chicory, endive, great burdock and yacon provide insights into Asteraceae palaeo-polyploidization history and plant inulin production.</title>
        <authorList>
            <person name="Fan W."/>
            <person name="Wang S."/>
            <person name="Wang H."/>
            <person name="Wang A."/>
            <person name="Jiang F."/>
            <person name="Liu H."/>
            <person name="Zhao H."/>
            <person name="Xu D."/>
            <person name="Zhang Y."/>
        </authorList>
    </citation>
    <scope>NUCLEOTIDE SEQUENCE [LARGE SCALE GENOMIC DNA]</scope>
    <source>
        <strain evidence="2">cv. Punajuju</strain>
    </source>
</reference>
<reference evidence="1 2" key="2">
    <citation type="journal article" date="2022" name="Mol. Ecol. Resour.">
        <title>The genomes of chicory, endive, great burdock and yacon provide insights into Asteraceae paleo-polyploidization history and plant inulin production.</title>
        <authorList>
            <person name="Fan W."/>
            <person name="Wang S."/>
            <person name="Wang H."/>
            <person name="Wang A."/>
            <person name="Jiang F."/>
            <person name="Liu H."/>
            <person name="Zhao H."/>
            <person name="Xu D."/>
            <person name="Zhang Y."/>
        </authorList>
    </citation>
    <scope>NUCLEOTIDE SEQUENCE [LARGE SCALE GENOMIC DNA]</scope>
    <source>
        <strain evidence="2">cv. Punajuju</strain>
        <tissue evidence="1">Leaves</tissue>
    </source>
</reference>
<accession>A0ACB9EYN3</accession>
<gene>
    <name evidence="1" type="ORF">L2E82_13965</name>
</gene>
<proteinExistence type="predicted"/>
<organism evidence="1 2">
    <name type="scientific">Cichorium intybus</name>
    <name type="common">Chicory</name>
    <dbReference type="NCBI Taxonomy" id="13427"/>
    <lineage>
        <taxon>Eukaryota</taxon>
        <taxon>Viridiplantae</taxon>
        <taxon>Streptophyta</taxon>
        <taxon>Embryophyta</taxon>
        <taxon>Tracheophyta</taxon>
        <taxon>Spermatophyta</taxon>
        <taxon>Magnoliopsida</taxon>
        <taxon>eudicotyledons</taxon>
        <taxon>Gunneridae</taxon>
        <taxon>Pentapetalae</taxon>
        <taxon>asterids</taxon>
        <taxon>campanulids</taxon>
        <taxon>Asterales</taxon>
        <taxon>Asteraceae</taxon>
        <taxon>Cichorioideae</taxon>
        <taxon>Cichorieae</taxon>
        <taxon>Cichoriinae</taxon>
        <taxon>Cichorium</taxon>
    </lineage>
</organism>
<comment type="caution">
    <text evidence="1">The sequence shown here is derived from an EMBL/GenBank/DDBJ whole genome shotgun (WGS) entry which is preliminary data.</text>
</comment>
<dbReference type="EMBL" id="CM042011">
    <property type="protein sequence ID" value="KAI3763967.1"/>
    <property type="molecule type" value="Genomic_DNA"/>
</dbReference>
<keyword evidence="2" id="KW-1185">Reference proteome</keyword>